<dbReference type="Gene3D" id="3.90.650.10">
    <property type="entry name" value="PurM-like C-terminal domain"/>
    <property type="match status" value="1"/>
</dbReference>
<dbReference type="Pfam" id="PF00586">
    <property type="entry name" value="AIRS"/>
    <property type="match status" value="1"/>
</dbReference>
<protein>
    <recommendedName>
        <fullName evidence="4">PurM-like N-terminal domain-containing protein</fullName>
    </recommendedName>
</protein>
<dbReference type="InterPro" id="IPR016188">
    <property type="entry name" value="PurM-like_N"/>
</dbReference>
<feature type="domain" description="PurM-like C-terminal" evidence="2">
    <location>
        <begin position="165"/>
        <end position="298"/>
    </location>
</feature>
<dbReference type="PANTHER" id="PTHR30270:SF0">
    <property type="entry name" value="THIAMINE-MONOPHOSPHATE KINASE"/>
    <property type="match status" value="1"/>
</dbReference>
<dbReference type="GO" id="GO:0009030">
    <property type="term" value="F:thiamine-phosphate kinase activity"/>
    <property type="evidence" value="ECO:0007669"/>
    <property type="project" value="InterPro"/>
</dbReference>
<gene>
    <name evidence="3" type="ORF">METZ01_LOCUS84</name>
</gene>
<dbReference type="InterPro" id="IPR036921">
    <property type="entry name" value="PurM-like_N_sf"/>
</dbReference>
<dbReference type="AlphaFoldDB" id="A0A381MY14"/>
<dbReference type="EMBL" id="UINC01000005">
    <property type="protein sequence ID" value="SUZ47230.1"/>
    <property type="molecule type" value="Genomic_DNA"/>
</dbReference>
<dbReference type="SUPFAM" id="SSF56042">
    <property type="entry name" value="PurM C-terminal domain-like"/>
    <property type="match status" value="1"/>
</dbReference>
<evidence type="ECO:0008006" key="4">
    <source>
        <dbReference type="Google" id="ProtNLM"/>
    </source>
</evidence>
<dbReference type="CDD" id="cd02194">
    <property type="entry name" value="ThiL"/>
    <property type="match status" value="1"/>
</dbReference>
<evidence type="ECO:0000313" key="3">
    <source>
        <dbReference type="EMBL" id="SUZ47230.1"/>
    </source>
</evidence>
<evidence type="ECO:0000259" key="1">
    <source>
        <dbReference type="Pfam" id="PF00586"/>
    </source>
</evidence>
<evidence type="ECO:0000259" key="2">
    <source>
        <dbReference type="Pfam" id="PF02769"/>
    </source>
</evidence>
<proteinExistence type="inferred from homology"/>
<organism evidence="3">
    <name type="scientific">marine metagenome</name>
    <dbReference type="NCBI Taxonomy" id="408172"/>
    <lineage>
        <taxon>unclassified sequences</taxon>
        <taxon>metagenomes</taxon>
        <taxon>ecological metagenomes</taxon>
    </lineage>
</organism>
<dbReference type="GO" id="GO:0009228">
    <property type="term" value="P:thiamine biosynthetic process"/>
    <property type="evidence" value="ECO:0007669"/>
    <property type="project" value="InterPro"/>
</dbReference>
<dbReference type="InterPro" id="IPR006283">
    <property type="entry name" value="ThiL-like"/>
</dbReference>
<dbReference type="NCBIfam" id="TIGR01379">
    <property type="entry name" value="thiL"/>
    <property type="match status" value="1"/>
</dbReference>
<reference evidence="3" key="1">
    <citation type="submission" date="2018-05" db="EMBL/GenBank/DDBJ databases">
        <authorList>
            <person name="Lanie J.A."/>
            <person name="Ng W.-L."/>
            <person name="Kazmierczak K.M."/>
            <person name="Andrzejewski T.M."/>
            <person name="Davidsen T.M."/>
            <person name="Wayne K.J."/>
            <person name="Tettelin H."/>
            <person name="Glass J.I."/>
            <person name="Rusch D."/>
            <person name="Podicherti R."/>
            <person name="Tsui H.-C.T."/>
            <person name="Winkler M.E."/>
        </authorList>
    </citation>
    <scope>NUCLEOTIDE SEQUENCE</scope>
</reference>
<dbReference type="Pfam" id="PF02769">
    <property type="entry name" value="AIRS_C"/>
    <property type="match status" value="1"/>
</dbReference>
<sequence length="349" mass="38256">MEKEEANIENELSNIGETALIKKITKSFKLSNKSSILGIGDDAALINFDQKEIVVSKDILVEGVHFDLSYMPLKHLGYKSIVVNVSDILSMNASPSQILVSVAASNRFKLDAIEAIYDGINAACSEYNLDLVGGDTTSSNKGLIISVTCIGNIDKKKVVKRSGAKDGDIVIVSGDLGGSYMGLQVLEREKSVFEVNPNSQPNLSEYTYCIQRQLKPEARKDVIKVLDELNIIPTSMIDISDGLSTEIHHLSSSSNISIHIYEDKIPISDETKNVCNEFNINPTVAALNGGEDYELLFTISEKNSKKIIDNPLFTILGSCNKKKNDNCMITSIGQKINISSKGWDPFNKK</sequence>
<name>A0A381MY14_9ZZZZ</name>
<dbReference type="HAMAP" id="MF_02128">
    <property type="entry name" value="TMP_kinase"/>
    <property type="match status" value="1"/>
</dbReference>
<accession>A0A381MY14</accession>
<dbReference type="PIRSF" id="PIRSF005303">
    <property type="entry name" value="Thiam_monoph_kin"/>
    <property type="match status" value="1"/>
</dbReference>
<dbReference type="Gene3D" id="3.30.1330.10">
    <property type="entry name" value="PurM-like, N-terminal domain"/>
    <property type="match status" value="1"/>
</dbReference>
<dbReference type="InterPro" id="IPR010918">
    <property type="entry name" value="PurM-like_C_dom"/>
</dbReference>
<feature type="domain" description="PurM-like N-terminal" evidence="1">
    <location>
        <begin position="40"/>
        <end position="152"/>
    </location>
</feature>
<dbReference type="InterPro" id="IPR036676">
    <property type="entry name" value="PurM-like_C_sf"/>
</dbReference>
<dbReference type="PANTHER" id="PTHR30270">
    <property type="entry name" value="THIAMINE-MONOPHOSPHATE KINASE"/>
    <property type="match status" value="1"/>
</dbReference>
<dbReference type="SUPFAM" id="SSF55326">
    <property type="entry name" value="PurM N-terminal domain-like"/>
    <property type="match status" value="1"/>
</dbReference>